<evidence type="ECO:0000313" key="2">
    <source>
        <dbReference type="Proteomes" id="UP000269041"/>
    </source>
</evidence>
<dbReference type="RefSeq" id="WP_125323416.1">
    <property type="nucleotide sequence ID" value="NZ_AP024890.1"/>
</dbReference>
<protein>
    <submittedName>
        <fullName evidence="1">Uncharacterized protein</fullName>
    </submittedName>
</protein>
<gene>
    <name evidence="1" type="ORF">EJA03_19590</name>
</gene>
<accession>A0A427TU45</accession>
<name>A0A427TU45_9VIBR</name>
<dbReference type="OrthoDB" id="5902943at2"/>
<dbReference type="EMBL" id="RSFA01000175">
    <property type="protein sequence ID" value="RSD27905.1"/>
    <property type="molecule type" value="Genomic_DNA"/>
</dbReference>
<proteinExistence type="predicted"/>
<organism evidence="1 2">
    <name type="scientific">Vibrio pectenicida</name>
    <dbReference type="NCBI Taxonomy" id="62763"/>
    <lineage>
        <taxon>Bacteria</taxon>
        <taxon>Pseudomonadati</taxon>
        <taxon>Pseudomonadota</taxon>
        <taxon>Gammaproteobacteria</taxon>
        <taxon>Vibrionales</taxon>
        <taxon>Vibrionaceae</taxon>
        <taxon>Vibrio</taxon>
    </lineage>
</organism>
<keyword evidence="2" id="KW-1185">Reference proteome</keyword>
<comment type="caution">
    <text evidence="1">The sequence shown here is derived from an EMBL/GenBank/DDBJ whole genome shotgun (WGS) entry which is preliminary data.</text>
</comment>
<dbReference type="Proteomes" id="UP000269041">
    <property type="component" value="Unassembled WGS sequence"/>
</dbReference>
<reference evidence="1 2" key="1">
    <citation type="submission" date="2018-12" db="EMBL/GenBank/DDBJ databases">
        <title>Genomic taxonomy of the Vibrionaceae family.</title>
        <authorList>
            <person name="Gomez-Gil B."/>
            <person name="Enciso-Ibarra K."/>
        </authorList>
    </citation>
    <scope>NUCLEOTIDE SEQUENCE [LARGE SCALE GENOMIC DNA]</scope>
    <source>
        <strain evidence="1 2">CAIM 594</strain>
    </source>
</reference>
<dbReference type="AlphaFoldDB" id="A0A427TU45"/>
<evidence type="ECO:0000313" key="1">
    <source>
        <dbReference type="EMBL" id="RSD27905.1"/>
    </source>
</evidence>
<sequence>MYKELTEKLDQIGFTYDKNELHHKVEQAEKHAVAQALIKKAKEISFALESNQAKSVIAALSETFAPDCQAAESALLHYSQLNDKDQLEYREQLYTQFIRHTSVFDTVMQLNGEHARRWF</sequence>